<name>A0A0J7KQY3_LASNI</name>
<dbReference type="STRING" id="67767.A0A0J7KQY3"/>
<feature type="coiled-coil region" evidence="1">
    <location>
        <begin position="145"/>
        <end position="172"/>
    </location>
</feature>
<keyword evidence="1" id="KW-0175">Coiled coil</keyword>
<dbReference type="Proteomes" id="UP000036403">
    <property type="component" value="Unassembled WGS sequence"/>
</dbReference>
<dbReference type="OrthoDB" id="7554073at2759"/>
<evidence type="ECO:0000313" key="3">
    <source>
        <dbReference type="EMBL" id="KMQ92758.1"/>
    </source>
</evidence>
<evidence type="ECO:0000256" key="2">
    <source>
        <dbReference type="SAM" id="MobiDB-lite"/>
    </source>
</evidence>
<keyword evidence="4" id="KW-1185">Reference proteome</keyword>
<dbReference type="PaxDb" id="67767-A0A0J7KQY3"/>
<dbReference type="AlphaFoldDB" id="A0A0J7KQY3"/>
<reference evidence="3 4" key="1">
    <citation type="submission" date="2015-04" db="EMBL/GenBank/DDBJ databases">
        <title>Lasius niger genome sequencing.</title>
        <authorList>
            <person name="Konorov E.A."/>
            <person name="Nikitin M.A."/>
            <person name="Kirill M.V."/>
            <person name="Chang P."/>
        </authorList>
    </citation>
    <scope>NUCLEOTIDE SEQUENCE [LARGE SCALE GENOMIC DNA]</scope>
    <source>
        <tissue evidence="3">Whole</tissue>
    </source>
</reference>
<sequence>MNSEYAEYRCSACKKDIKCQVVSCKGCFHEHRNKLFYHPGCVSKHKIYDKNLELVLCQGPFDRFEIEMKKASAVTGNSKDSKDRRGSQGSTGSDTSTLTSTGSGAKGSGSSKSLNIDVKVNLLVKAIKEIKDEMICKNEIKNFMKEILHEEMTNIKRELDEIKNYIQETISETAKEHPKRKFSEVVQEKKNENVIIIKPRKQQESEATKKVMREKVDIKNLAVGVTKLRNGNNDSVIFDARIWRR</sequence>
<accession>A0A0J7KQY3</accession>
<gene>
    <name evidence="3" type="ORF">RF55_7211</name>
</gene>
<organism evidence="3 4">
    <name type="scientific">Lasius niger</name>
    <name type="common">Black garden ant</name>
    <dbReference type="NCBI Taxonomy" id="67767"/>
    <lineage>
        <taxon>Eukaryota</taxon>
        <taxon>Metazoa</taxon>
        <taxon>Ecdysozoa</taxon>
        <taxon>Arthropoda</taxon>
        <taxon>Hexapoda</taxon>
        <taxon>Insecta</taxon>
        <taxon>Pterygota</taxon>
        <taxon>Neoptera</taxon>
        <taxon>Endopterygota</taxon>
        <taxon>Hymenoptera</taxon>
        <taxon>Apocrita</taxon>
        <taxon>Aculeata</taxon>
        <taxon>Formicoidea</taxon>
        <taxon>Formicidae</taxon>
        <taxon>Formicinae</taxon>
        <taxon>Lasius</taxon>
        <taxon>Lasius</taxon>
    </lineage>
</organism>
<protein>
    <submittedName>
        <fullName evidence="3">Uncharacterized protein</fullName>
    </submittedName>
</protein>
<feature type="compositionally biased region" description="Low complexity" evidence="2">
    <location>
        <begin position="87"/>
        <end position="110"/>
    </location>
</feature>
<evidence type="ECO:0000313" key="4">
    <source>
        <dbReference type="Proteomes" id="UP000036403"/>
    </source>
</evidence>
<proteinExistence type="predicted"/>
<dbReference type="EMBL" id="LBMM01004152">
    <property type="protein sequence ID" value="KMQ92758.1"/>
    <property type="molecule type" value="Genomic_DNA"/>
</dbReference>
<evidence type="ECO:0000256" key="1">
    <source>
        <dbReference type="SAM" id="Coils"/>
    </source>
</evidence>
<feature type="region of interest" description="Disordered" evidence="2">
    <location>
        <begin position="75"/>
        <end position="110"/>
    </location>
</feature>
<comment type="caution">
    <text evidence="3">The sequence shown here is derived from an EMBL/GenBank/DDBJ whole genome shotgun (WGS) entry which is preliminary data.</text>
</comment>